<feature type="transmembrane region" description="Helical" evidence="7">
    <location>
        <begin position="163"/>
        <end position="187"/>
    </location>
</feature>
<evidence type="ECO:0000256" key="5">
    <source>
        <dbReference type="ARBA" id="ARBA00022989"/>
    </source>
</evidence>
<dbReference type="PANTHER" id="PTHR43386">
    <property type="entry name" value="OLIGOPEPTIDE TRANSPORT SYSTEM PERMEASE PROTEIN APPC"/>
    <property type="match status" value="1"/>
</dbReference>
<proteinExistence type="inferred from homology"/>
<evidence type="ECO:0000256" key="4">
    <source>
        <dbReference type="ARBA" id="ARBA00022692"/>
    </source>
</evidence>
<dbReference type="Pfam" id="PF00528">
    <property type="entry name" value="BPD_transp_1"/>
    <property type="match status" value="1"/>
</dbReference>
<keyword evidence="2 7" id="KW-0813">Transport</keyword>
<keyword evidence="6 7" id="KW-0472">Membrane</keyword>
<feature type="region of interest" description="Disordered" evidence="8">
    <location>
        <begin position="1"/>
        <end position="39"/>
    </location>
</feature>
<keyword evidence="5 7" id="KW-1133">Transmembrane helix</keyword>
<dbReference type="GO" id="GO:0055085">
    <property type="term" value="P:transmembrane transport"/>
    <property type="evidence" value="ECO:0007669"/>
    <property type="project" value="InterPro"/>
</dbReference>
<dbReference type="PANTHER" id="PTHR43386:SF1">
    <property type="entry name" value="D,D-DIPEPTIDE TRANSPORT SYSTEM PERMEASE PROTEIN DDPC-RELATED"/>
    <property type="match status" value="1"/>
</dbReference>
<feature type="transmembrane region" description="Helical" evidence="7">
    <location>
        <begin position="221"/>
        <end position="241"/>
    </location>
</feature>
<gene>
    <name evidence="10" type="ORF">HD594_002644</name>
</gene>
<dbReference type="GO" id="GO:0005886">
    <property type="term" value="C:plasma membrane"/>
    <property type="evidence" value="ECO:0007669"/>
    <property type="project" value="UniProtKB-SubCell"/>
</dbReference>
<keyword evidence="3" id="KW-1003">Cell membrane</keyword>
<comment type="caution">
    <text evidence="10">The sequence shown here is derived from an EMBL/GenBank/DDBJ whole genome shotgun (WGS) entry which is preliminary data.</text>
</comment>
<evidence type="ECO:0000256" key="7">
    <source>
        <dbReference type="RuleBase" id="RU363032"/>
    </source>
</evidence>
<dbReference type="CDD" id="cd06261">
    <property type="entry name" value="TM_PBP2"/>
    <property type="match status" value="1"/>
</dbReference>
<accession>A0A7X0FRK6</accession>
<evidence type="ECO:0000256" key="6">
    <source>
        <dbReference type="ARBA" id="ARBA00023136"/>
    </source>
</evidence>
<feature type="compositionally biased region" description="Basic and acidic residues" evidence="8">
    <location>
        <begin position="27"/>
        <end position="39"/>
    </location>
</feature>
<dbReference type="AlphaFoldDB" id="A0A7X0FRK6"/>
<feature type="transmembrane region" description="Helical" evidence="7">
    <location>
        <begin position="65"/>
        <end position="86"/>
    </location>
</feature>
<comment type="subcellular location">
    <subcellularLocation>
        <location evidence="1 7">Cell membrane</location>
        <topology evidence="1 7">Multi-pass membrane protein</topology>
    </subcellularLocation>
</comment>
<dbReference type="InterPro" id="IPR000515">
    <property type="entry name" value="MetI-like"/>
</dbReference>
<feature type="transmembrane region" description="Helical" evidence="7">
    <location>
        <begin position="329"/>
        <end position="351"/>
    </location>
</feature>
<comment type="similarity">
    <text evidence="7">Belongs to the binding-protein-dependent transport system permease family.</text>
</comment>
<dbReference type="InterPro" id="IPR035906">
    <property type="entry name" value="MetI-like_sf"/>
</dbReference>
<dbReference type="InterPro" id="IPR025966">
    <property type="entry name" value="OppC_N"/>
</dbReference>
<dbReference type="InterPro" id="IPR050366">
    <property type="entry name" value="BP-dependent_transpt_permease"/>
</dbReference>
<evidence type="ECO:0000256" key="2">
    <source>
        <dbReference type="ARBA" id="ARBA00022448"/>
    </source>
</evidence>
<evidence type="ECO:0000256" key="1">
    <source>
        <dbReference type="ARBA" id="ARBA00004651"/>
    </source>
</evidence>
<keyword evidence="4 7" id="KW-0812">Transmembrane</keyword>
<keyword evidence="11" id="KW-1185">Reference proteome</keyword>
<evidence type="ECO:0000256" key="3">
    <source>
        <dbReference type="ARBA" id="ARBA00022475"/>
    </source>
</evidence>
<sequence>MADKYNSENIPQEANPNDLLPNEDDFESQHRDDRGSEMSIEQREVAGLSQGAIVRRRFFQHRGAIISLIVFALIVILAYSSVGTVIGGTGNYKIDPTTGTLVIDGFRITGWWGKDWWTRYNIVNGGQPTIQLWPFQLGEHPFGQDDLGKDMFARVMRGTQQSLVVVFITGFLATVVGTVIGAVSGFYRGVTDSLLMRFTDVIIIIPILVLAAVLARTVGGNAVTIGVVIGVLAWTGLARLVRAEFLALREREFVDAARVAGASDVRIIFKHILPNTVGVIVVNSTLLMSAAILIEVSLSFLGFGIQTPDISLGQLINEYQGAFNTRPWLFWWPGVFIIAIALCINFVGDGLRDAFDPRQKRVPNFNGPRAELKRWWAARGADRTGATVGAAVADDASAPGTEKR</sequence>
<dbReference type="Proteomes" id="UP000537775">
    <property type="component" value="Unassembled WGS sequence"/>
</dbReference>
<protein>
    <submittedName>
        <fullName evidence="10">Peptide/nickel transport system permease protein</fullName>
    </submittedName>
</protein>
<organism evidence="10 11">
    <name type="scientific">Microbacterium thalassium</name>
    <dbReference type="NCBI Taxonomy" id="362649"/>
    <lineage>
        <taxon>Bacteria</taxon>
        <taxon>Bacillati</taxon>
        <taxon>Actinomycetota</taxon>
        <taxon>Actinomycetes</taxon>
        <taxon>Micrococcales</taxon>
        <taxon>Microbacteriaceae</taxon>
        <taxon>Microbacterium</taxon>
    </lineage>
</organism>
<feature type="transmembrane region" description="Helical" evidence="7">
    <location>
        <begin position="194"/>
        <end position="215"/>
    </location>
</feature>
<reference evidence="10 11" key="1">
    <citation type="submission" date="2020-08" db="EMBL/GenBank/DDBJ databases">
        <title>Sequencing the genomes of 1000 actinobacteria strains.</title>
        <authorList>
            <person name="Klenk H.-P."/>
        </authorList>
    </citation>
    <scope>NUCLEOTIDE SEQUENCE [LARGE SCALE GENOMIC DNA]</scope>
    <source>
        <strain evidence="10 11">DSM 12511</strain>
    </source>
</reference>
<evidence type="ECO:0000259" key="9">
    <source>
        <dbReference type="PROSITE" id="PS50928"/>
    </source>
</evidence>
<dbReference type="RefSeq" id="WP_184751411.1">
    <property type="nucleotide sequence ID" value="NZ_BAAAJR010000011.1"/>
</dbReference>
<dbReference type="Pfam" id="PF12911">
    <property type="entry name" value="OppC_N"/>
    <property type="match status" value="1"/>
</dbReference>
<evidence type="ECO:0000313" key="11">
    <source>
        <dbReference type="Proteomes" id="UP000537775"/>
    </source>
</evidence>
<dbReference type="SUPFAM" id="SSF161098">
    <property type="entry name" value="MetI-like"/>
    <property type="match status" value="1"/>
</dbReference>
<feature type="domain" description="ABC transmembrane type-1" evidence="9">
    <location>
        <begin position="159"/>
        <end position="348"/>
    </location>
</feature>
<dbReference type="PROSITE" id="PS50928">
    <property type="entry name" value="ABC_TM1"/>
    <property type="match status" value="1"/>
</dbReference>
<dbReference type="Gene3D" id="1.10.3720.10">
    <property type="entry name" value="MetI-like"/>
    <property type="match status" value="1"/>
</dbReference>
<evidence type="ECO:0000313" key="10">
    <source>
        <dbReference type="EMBL" id="MBB6392331.1"/>
    </source>
</evidence>
<dbReference type="EMBL" id="JACHML010000001">
    <property type="protein sequence ID" value="MBB6392331.1"/>
    <property type="molecule type" value="Genomic_DNA"/>
</dbReference>
<evidence type="ECO:0000256" key="8">
    <source>
        <dbReference type="SAM" id="MobiDB-lite"/>
    </source>
</evidence>
<name>A0A7X0FRK6_9MICO</name>
<feature type="transmembrane region" description="Helical" evidence="7">
    <location>
        <begin position="272"/>
        <end position="294"/>
    </location>
</feature>